<gene>
    <name evidence="2" type="ORF">BS640_15430</name>
</gene>
<keyword evidence="1" id="KW-0472">Membrane</keyword>
<organism evidence="2 3">
    <name type="scientific">Rouxiella badensis</name>
    <dbReference type="NCBI Taxonomy" id="1646377"/>
    <lineage>
        <taxon>Bacteria</taxon>
        <taxon>Pseudomonadati</taxon>
        <taxon>Pseudomonadota</taxon>
        <taxon>Gammaproteobacteria</taxon>
        <taxon>Enterobacterales</taxon>
        <taxon>Yersiniaceae</taxon>
        <taxon>Rouxiella</taxon>
    </lineage>
</organism>
<dbReference type="Pfam" id="PF20226">
    <property type="entry name" value="DUF6585"/>
    <property type="match status" value="1"/>
</dbReference>
<name>A0A1X0WD34_9GAMM</name>
<feature type="transmembrane region" description="Helical" evidence="1">
    <location>
        <begin position="20"/>
        <end position="40"/>
    </location>
</feature>
<dbReference type="InterPro" id="IPR046492">
    <property type="entry name" value="DUF6585"/>
</dbReference>
<dbReference type="AlphaFoldDB" id="A0A1X0WD34"/>
<accession>A0A1X0WD34</accession>
<evidence type="ECO:0000313" key="2">
    <source>
        <dbReference type="EMBL" id="ORJ24651.1"/>
    </source>
</evidence>
<proteinExistence type="predicted"/>
<feature type="transmembrane region" description="Helical" evidence="1">
    <location>
        <begin position="52"/>
        <end position="70"/>
    </location>
</feature>
<reference evidence="2 3" key="1">
    <citation type="journal article" date="2017" name="Int. J. Syst. Evol. Microbiol.">
        <title>Rouxiella badensis sp. nov. and Rouxiella silvae sp. nov. isolated from peat bog soil in Germany and emendation of the genus description.</title>
        <authorList>
            <person name="Le Fleche-Mateos A."/>
            <person name="Kugler J.H."/>
            <person name="Hansen S.H."/>
            <person name="Syldatk C."/>
            <person name="Hausmann R."/>
            <person name="Lomprez F."/>
            <person name="Vandenbogaert M."/>
            <person name="Manuguerra J.C."/>
            <person name="Grimont P.A."/>
        </authorList>
    </citation>
    <scope>NUCLEOTIDE SEQUENCE [LARGE SCALE GENOMIC DNA]</scope>
    <source>
        <strain evidence="2 3">DSM 100043</strain>
    </source>
</reference>
<dbReference type="RefSeq" id="WP_017489891.1">
    <property type="nucleotide sequence ID" value="NZ_CP049603.1"/>
</dbReference>
<keyword evidence="1" id="KW-0812">Transmembrane</keyword>
<comment type="caution">
    <text evidence="2">The sequence shown here is derived from an EMBL/GenBank/DDBJ whole genome shotgun (WGS) entry which is preliminary data.</text>
</comment>
<keyword evidence="3" id="KW-1185">Reference proteome</keyword>
<sequence>MINEGRLLSRHGFAKANSWITMVLATLLMVAGAVQLVFLLTLGKSGYFEQHAILMSTVFSISLGIVLIILRQFIKPRQIFQLYENGVLVISKPDNKNKFIPFEGISDIYRYRSGKYTRKILNTMAFRENIDKPWYKISPNIAHADRLIEVIKNEQLLFRGPQALNTLAQDGTVSFSYLTESKSKIRRFLRGNFLMMNEKKLRLSARTLDSDDGHHVPIEEVHFISGGSNSQTIKLLDMHGRALFSVPYTSLFSADLFIALIEHMIQNRIPIRR</sequence>
<evidence type="ECO:0000313" key="3">
    <source>
        <dbReference type="Proteomes" id="UP000192536"/>
    </source>
</evidence>
<dbReference type="EMBL" id="MRWE01000026">
    <property type="protein sequence ID" value="ORJ24651.1"/>
    <property type="molecule type" value="Genomic_DNA"/>
</dbReference>
<dbReference type="GeneID" id="93567365"/>
<evidence type="ECO:0000256" key="1">
    <source>
        <dbReference type="SAM" id="Phobius"/>
    </source>
</evidence>
<dbReference type="Proteomes" id="UP000192536">
    <property type="component" value="Unassembled WGS sequence"/>
</dbReference>
<keyword evidence="1" id="KW-1133">Transmembrane helix</keyword>
<protein>
    <submittedName>
        <fullName evidence="2">Uncharacterized protein</fullName>
    </submittedName>
</protein>